<dbReference type="GO" id="GO:0003677">
    <property type="term" value="F:DNA binding"/>
    <property type="evidence" value="ECO:0007669"/>
    <property type="project" value="UniProtKB-KW"/>
</dbReference>
<dbReference type="Proteomes" id="UP000262969">
    <property type="component" value="Unassembled WGS sequence"/>
</dbReference>
<evidence type="ECO:0000256" key="3">
    <source>
        <dbReference type="ARBA" id="ARBA00023172"/>
    </source>
</evidence>
<comment type="similarity">
    <text evidence="1">Belongs to the 'phage' integrase family.</text>
</comment>
<keyword evidence="3" id="KW-0233">DNA recombination</keyword>
<name>A0A3D2X912_9FIRM</name>
<dbReference type="InterPro" id="IPR050090">
    <property type="entry name" value="Tyrosine_recombinase_XerCD"/>
</dbReference>
<evidence type="ECO:0000256" key="1">
    <source>
        <dbReference type="ARBA" id="ARBA00008857"/>
    </source>
</evidence>
<evidence type="ECO:0000313" key="7">
    <source>
        <dbReference type="Proteomes" id="UP000262969"/>
    </source>
</evidence>
<dbReference type="InterPro" id="IPR011010">
    <property type="entry name" value="DNA_brk_join_enz"/>
</dbReference>
<dbReference type="GO" id="GO:0015074">
    <property type="term" value="P:DNA integration"/>
    <property type="evidence" value="ECO:0007669"/>
    <property type="project" value="InterPro"/>
</dbReference>
<protein>
    <submittedName>
        <fullName evidence="6">Recombinase XerD</fullName>
    </submittedName>
</protein>
<evidence type="ECO:0000256" key="2">
    <source>
        <dbReference type="ARBA" id="ARBA00023125"/>
    </source>
</evidence>
<dbReference type="GO" id="GO:0006310">
    <property type="term" value="P:DNA recombination"/>
    <property type="evidence" value="ECO:0007669"/>
    <property type="project" value="UniProtKB-KW"/>
</dbReference>
<organism evidence="6 7">
    <name type="scientific">Lachnoclostridium phytofermentans</name>
    <dbReference type="NCBI Taxonomy" id="66219"/>
    <lineage>
        <taxon>Bacteria</taxon>
        <taxon>Bacillati</taxon>
        <taxon>Bacillota</taxon>
        <taxon>Clostridia</taxon>
        <taxon>Lachnospirales</taxon>
        <taxon>Lachnospiraceae</taxon>
    </lineage>
</organism>
<feature type="region of interest" description="Disordered" evidence="4">
    <location>
        <begin position="1"/>
        <end position="23"/>
    </location>
</feature>
<dbReference type="AlphaFoldDB" id="A0A3D2X912"/>
<evidence type="ECO:0000313" key="6">
    <source>
        <dbReference type="EMBL" id="HCL03630.1"/>
    </source>
</evidence>
<dbReference type="Pfam" id="PF00589">
    <property type="entry name" value="Phage_integrase"/>
    <property type="match status" value="1"/>
</dbReference>
<dbReference type="Gene3D" id="1.10.150.130">
    <property type="match status" value="1"/>
</dbReference>
<dbReference type="InterPro" id="IPR013762">
    <property type="entry name" value="Integrase-like_cat_sf"/>
</dbReference>
<dbReference type="PANTHER" id="PTHR30349:SF41">
    <property type="entry name" value="INTEGRASE_RECOMBINASE PROTEIN MJ0367-RELATED"/>
    <property type="match status" value="1"/>
</dbReference>
<sequence length="367" mass="42937">MARGRKKKNDIKRANGTGSIKKLNGNRRNPWLVLITTGYEVDEVTLKKKQIQKTLGTYETKELAKNALDSYNTNPYDIETDTITFKKVYEEWSERYFRDIKNKSTERSNSAAFAHSKPLHNMVFKTITITNMKDTIDSAKVGVSTKGRMKSLYNLMYDFAVESGITNINNARNFAIKDLQKKILSERKSKKPFSNEDEQLLWNNIEYGFTKMVLIAIYSGWRPQELAILKRKDIDMDNEIMLGGMKTDAGTDRIVPIHPKIKEFIKFYYEQSEGLEYLFNDFEGQQGTYMTYDKYRGRFIKVMERCKLNDYSPHCTRYTFITKAKESHVDEYAIKMMVGHEITDITELVYTKRDNVNFLKEEILKIK</sequence>
<evidence type="ECO:0000259" key="5">
    <source>
        <dbReference type="PROSITE" id="PS51898"/>
    </source>
</evidence>
<accession>A0A3D2X912</accession>
<dbReference type="PANTHER" id="PTHR30349">
    <property type="entry name" value="PHAGE INTEGRASE-RELATED"/>
    <property type="match status" value="1"/>
</dbReference>
<evidence type="ECO:0000256" key="4">
    <source>
        <dbReference type="SAM" id="MobiDB-lite"/>
    </source>
</evidence>
<reference evidence="6 7" key="1">
    <citation type="journal article" date="2018" name="Nat. Biotechnol.">
        <title>A standardized bacterial taxonomy based on genome phylogeny substantially revises the tree of life.</title>
        <authorList>
            <person name="Parks D.H."/>
            <person name="Chuvochina M."/>
            <person name="Waite D.W."/>
            <person name="Rinke C."/>
            <person name="Skarshewski A."/>
            <person name="Chaumeil P.A."/>
            <person name="Hugenholtz P."/>
        </authorList>
    </citation>
    <scope>NUCLEOTIDE SEQUENCE [LARGE SCALE GENOMIC DNA]</scope>
    <source>
        <strain evidence="6">UBA11728</strain>
    </source>
</reference>
<dbReference type="EMBL" id="DPVV01000486">
    <property type="protein sequence ID" value="HCL03630.1"/>
    <property type="molecule type" value="Genomic_DNA"/>
</dbReference>
<comment type="caution">
    <text evidence="6">The sequence shown here is derived from an EMBL/GenBank/DDBJ whole genome shotgun (WGS) entry which is preliminary data.</text>
</comment>
<feature type="domain" description="Tyr recombinase" evidence="5">
    <location>
        <begin position="188"/>
        <end position="364"/>
    </location>
</feature>
<proteinExistence type="inferred from homology"/>
<gene>
    <name evidence="6" type="ORF">DHW61_14685</name>
</gene>
<dbReference type="SUPFAM" id="SSF56349">
    <property type="entry name" value="DNA breaking-rejoining enzymes"/>
    <property type="match status" value="1"/>
</dbReference>
<keyword evidence="2" id="KW-0238">DNA-binding</keyword>
<feature type="compositionally biased region" description="Basic residues" evidence="4">
    <location>
        <begin position="1"/>
        <end position="10"/>
    </location>
</feature>
<dbReference type="Gene3D" id="1.10.443.10">
    <property type="entry name" value="Intergrase catalytic core"/>
    <property type="match status" value="1"/>
</dbReference>
<dbReference type="InterPro" id="IPR010998">
    <property type="entry name" value="Integrase_recombinase_N"/>
</dbReference>
<dbReference type="PROSITE" id="PS51898">
    <property type="entry name" value="TYR_RECOMBINASE"/>
    <property type="match status" value="1"/>
</dbReference>
<dbReference type="InterPro" id="IPR002104">
    <property type="entry name" value="Integrase_catalytic"/>
</dbReference>